<proteinExistence type="predicted"/>
<protein>
    <submittedName>
        <fullName evidence="1">Uncharacterized protein</fullName>
    </submittedName>
</protein>
<sequence>MAIPLIDIHSETDSNIAGSGNLGMNVSVQYVGQDTYIIDEIAESEEDFLDSEKYPNRYYIGSAMYYPEYNDILLDTSISPATLFSYTLYDITLYLAEYSICNVRSLPAVHILQLDIKPDGRYCTVIKTFWLKIVQRAWKKQFAKRQIIICSRGKIAARRHFELTGTYPRELRNIPGLRGLLV</sequence>
<evidence type="ECO:0000313" key="1">
    <source>
        <dbReference type="EMBL" id="QHU10383.1"/>
    </source>
</evidence>
<organism evidence="1">
    <name type="scientific">viral metagenome</name>
    <dbReference type="NCBI Taxonomy" id="1070528"/>
    <lineage>
        <taxon>unclassified sequences</taxon>
        <taxon>metagenomes</taxon>
        <taxon>organismal metagenomes</taxon>
    </lineage>
</organism>
<name>A0A6C0JYC5_9ZZZZ</name>
<dbReference type="EMBL" id="MN740754">
    <property type="protein sequence ID" value="QHU10383.1"/>
    <property type="molecule type" value="Genomic_DNA"/>
</dbReference>
<dbReference type="AlphaFoldDB" id="A0A6C0JYC5"/>
<reference evidence="1" key="1">
    <citation type="journal article" date="2020" name="Nature">
        <title>Giant virus diversity and host interactions through global metagenomics.</title>
        <authorList>
            <person name="Schulz F."/>
            <person name="Roux S."/>
            <person name="Paez-Espino D."/>
            <person name="Jungbluth S."/>
            <person name="Walsh D.A."/>
            <person name="Denef V.J."/>
            <person name="McMahon K.D."/>
            <person name="Konstantinidis K.T."/>
            <person name="Eloe-Fadrosh E.A."/>
            <person name="Kyrpides N.C."/>
            <person name="Woyke T."/>
        </authorList>
    </citation>
    <scope>NUCLEOTIDE SEQUENCE</scope>
    <source>
        <strain evidence="1">GVMAG-S-1101164-67</strain>
    </source>
</reference>
<accession>A0A6C0JYC5</accession>